<accession>A0A2P5B0S5</accession>
<evidence type="ECO:0000256" key="8">
    <source>
        <dbReference type="ARBA" id="ARBA00023170"/>
    </source>
</evidence>
<dbReference type="STRING" id="63057.A0A2P5B0S5"/>
<keyword evidence="4" id="KW-0812">Transmembrane</keyword>
<evidence type="ECO:0000256" key="10">
    <source>
        <dbReference type="SAM" id="SignalP"/>
    </source>
</evidence>
<evidence type="ECO:0000256" key="5">
    <source>
        <dbReference type="ARBA" id="ARBA00022729"/>
    </source>
</evidence>
<dbReference type="AlphaFoldDB" id="A0A2P5B0S5"/>
<reference evidence="12" key="1">
    <citation type="submission" date="2016-06" db="EMBL/GenBank/DDBJ databases">
        <title>Parallel loss of symbiosis genes in relatives of nitrogen-fixing non-legume Parasponia.</title>
        <authorList>
            <person name="Van Velzen R."/>
            <person name="Holmer R."/>
            <person name="Bu F."/>
            <person name="Rutten L."/>
            <person name="Van Zeijl A."/>
            <person name="Liu W."/>
            <person name="Santuari L."/>
            <person name="Cao Q."/>
            <person name="Sharma T."/>
            <person name="Shen D."/>
            <person name="Roswanjaya Y."/>
            <person name="Wardhani T."/>
            <person name="Kalhor M.S."/>
            <person name="Jansen J."/>
            <person name="Van den Hoogen J."/>
            <person name="Gungor B."/>
            <person name="Hartog M."/>
            <person name="Hontelez J."/>
            <person name="Verver J."/>
            <person name="Yang W.-C."/>
            <person name="Schijlen E."/>
            <person name="Repin R."/>
            <person name="Schilthuizen M."/>
            <person name="Schranz E."/>
            <person name="Heidstra R."/>
            <person name="Miyata K."/>
            <person name="Fedorova E."/>
            <person name="Kohlen W."/>
            <person name="Bisseling T."/>
            <person name="Smit S."/>
            <person name="Geurts R."/>
        </authorList>
    </citation>
    <scope>NUCLEOTIDE SEQUENCE [LARGE SCALE GENOMIC DNA]</scope>
    <source>
        <strain evidence="12">cv. RG33-2</strain>
    </source>
</reference>
<dbReference type="Gene3D" id="3.80.10.10">
    <property type="entry name" value="Ribonuclease Inhibitor"/>
    <property type="match status" value="1"/>
</dbReference>
<comment type="similarity">
    <text evidence="2">Belongs to the RLP family.</text>
</comment>
<keyword evidence="8" id="KW-0675">Receptor</keyword>
<evidence type="ECO:0000256" key="4">
    <source>
        <dbReference type="ARBA" id="ARBA00022692"/>
    </source>
</evidence>
<keyword evidence="12" id="KW-1185">Reference proteome</keyword>
<protein>
    <submittedName>
        <fullName evidence="11">LRR domain containing protein</fullName>
    </submittedName>
</protein>
<dbReference type="PANTHER" id="PTHR48052:SF8">
    <property type="entry name" value="LRR RECEPTOR-LIKE SERINE_THREONINE-PROTEIN KINASE FLS2"/>
    <property type="match status" value="1"/>
</dbReference>
<feature type="signal peptide" evidence="10">
    <location>
        <begin position="1"/>
        <end position="23"/>
    </location>
</feature>
<keyword evidence="3" id="KW-1003">Cell membrane</keyword>
<proteinExistence type="inferred from homology"/>
<evidence type="ECO:0000256" key="9">
    <source>
        <dbReference type="ARBA" id="ARBA00023180"/>
    </source>
</evidence>
<dbReference type="GO" id="GO:0005886">
    <property type="term" value="C:plasma membrane"/>
    <property type="evidence" value="ECO:0007669"/>
    <property type="project" value="UniProtKB-SubCell"/>
</dbReference>
<evidence type="ECO:0000256" key="3">
    <source>
        <dbReference type="ARBA" id="ARBA00022475"/>
    </source>
</evidence>
<organism evidence="11 12">
    <name type="scientific">Trema orientale</name>
    <name type="common">Charcoal tree</name>
    <name type="synonym">Celtis orientalis</name>
    <dbReference type="NCBI Taxonomy" id="63057"/>
    <lineage>
        <taxon>Eukaryota</taxon>
        <taxon>Viridiplantae</taxon>
        <taxon>Streptophyta</taxon>
        <taxon>Embryophyta</taxon>
        <taxon>Tracheophyta</taxon>
        <taxon>Spermatophyta</taxon>
        <taxon>Magnoliopsida</taxon>
        <taxon>eudicotyledons</taxon>
        <taxon>Gunneridae</taxon>
        <taxon>Pentapetalae</taxon>
        <taxon>rosids</taxon>
        <taxon>fabids</taxon>
        <taxon>Rosales</taxon>
        <taxon>Cannabaceae</taxon>
        <taxon>Trema</taxon>
    </lineage>
</organism>
<keyword evidence="9" id="KW-0325">Glycoprotein</keyword>
<evidence type="ECO:0000313" key="12">
    <source>
        <dbReference type="Proteomes" id="UP000237000"/>
    </source>
</evidence>
<dbReference type="SUPFAM" id="SSF52047">
    <property type="entry name" value="RNI-like"/>
    <property type="match status" value="1"/>
</dbReference>
<dbReference type="InParanoid" id="A0A2P5B0S5"/>
<dbReference type="EMBL" id="JXTC01000638">
    <property type="protein sequence ID" value="PON42356.1"/>
    <property type="molecule type" value="Genomic_DNA"/>
</dbReference>
<evidence type="ECO:0000313" key="11">
    <source>
        <dbReference type="EMBL" id="PON42356.1"/>
    </source>
</evidence>
<dbReference type="Proteomes" id="UP000237000">
    <property type="component" value="Unassembled WGS sequence"/>
</dbReference>
<evidence type="ECO:0000256" key="1">
    <source>
        <dbReference type="ARBA" id="ARBA00004251"/>
    </source>
</evidence>
<dbReference type="PANTHER" id="PTHR48052">
    <property type="entry name" value="UNNAMED PRODUCT"/>
    <property type="match status" value="1"/>
</dbReference>
<evidence type="ECO:0000256" key="2">
    <source>
        <dbReference type="ARBA" id="ARBA00009592"/>
    </source>
</evidence>
<evidence type="ECO:0000256" key="7">
    <source>
        <dbReference type="ARBA" id="ARBA00023136"/>
    </source>
</evidence>
<comment type="subcellular location">
    <subcellularLocation>
        <location evidence="1">Cell membrane</location>
        <topology evidence="1">Single-pass type I membrane protein</topology>
    </subcellularLocation>
</comment>
<dbReference type="InterPro" id="IPR032675">
    <property type="entry name" value="LRR_dom_sf"/>
</dbReference>
<gene>
    <name evidence="11" type="ORF">TorRG33x02_336000</name>
</gene>
<sequence length="186" mass="21251">MDAQVLRMTLVICFCFKAQVVTPQNLTCDPNDLRALQDFMADSETVGNRFSRPVPDNLPSYQNLNNVNLARNNFTGRSQIPKSSKNFLSLYYLYLSNNSNSNISSAHRTLQQCENHTALALSLNFRNKELPAHLAFPFGKLRILITTNCGLRDSLLHWLSSSSKLELLDISWNHLDGTIPIWFWKF</sequence>
<name>A0A2P5B0S5_TREOI</name>
<keyword evidence="7" id="KW-0472">Membrane</keyword>
<dbReference type="Pfam" id="PF00560">
    <property type="entry name" value="LRR_1"/>
    <property type="match status" value="1"/>
</dbReference>
<comment type="caution">
    <text evidence="11">The sequence shown here is derived from an EMBL/GenBank/DDBJ whole genome shotgun (WGS) entry which is preliminary data.</text>
</comment>
<feature type="chain" id="PRO_5015127274" evidence="10">
    <location>
        <begin position="24"/>
        <end position="186"/>
    </location>
</feature>
<dbReference type="InterPro" id="IPR001611">
    <property type="entry name" value="Leu-rich_rpt"/>
</dbReference>
<keyword evidence="5 10" id="KW-0732">Signal</keyword>
<keyword evidence="6" id="KW-1133">Transmembrane helix</keyword>
<evidence type="ECO:0000256" key="6">
    <source>
        <dbReference type="ARBA" id="ARBA00022989"/>
    </source>
</evidence>